<feature type="domain" description="RNA polymerase sigma-70 region 4" evidence="6">
    <location>
        <begin position="191"/>
        <end position="231"/>
    </location>
</feature>
<dbReference type="AlphaFoldDB" id="A0A0K1Q5B4"/>
<protein>
    <submittedName>
        <fullName evidence="7">RNA polymerase sigma factor for flagellar operon</fullName>
    </submittedName>
</protein>
<dbReference type="GO" id="GO:0016987">
    <property type="term" value="F:sigma factor activity"/>
    <property type="evidence" value="ECO:0007669"/>
    <property type="project" value="UniProtKB-KW"/>
</dbReference>
<keyword evidence="7" id="KW-0969">Cilium</keyword>
<proteinExistence type="predicted"/>
<evidence type="ECO:0000256" key="1">
    <source>
        <dbReference type="ARBA" id="ARBA00023015"/>
    </source>
</evidence>
<dbReference type="PANTHER" id="PTHR30385">
    <property type="entry name" value="SIGMA FACTOR F FLAGELLAR"/>
    <property type="match status" value="1"/>
</dbReference>
<keyword evidence="2" id="KW-0731">Sigma factor</keyword>
<keyword evidence="8" id="KW-1185">Reference proteome</keyword>
<evidence type="ECO:0000259" key="5">
    <source>
        <dbReference type="Pfam" id="PF04542"/>
    </source>
</evidence>
<dbReference type="NCBIfam" id="TIGR02937">
    <property type="entry name" value="sigma70-ECF"/>
    <property type="match status" value="1"/>
</dbReference>
<dbReference type="STRING" id="1391654.AKJ09_07505"/>
<accession>A0A0K1Q5B4</accession>
<dbReference type="Gene3D" id="1.10.1740.10">
    <property type="match status" value="1"/>
</dbReference>
<dbReference type="InterPro" id="IPR014284">
    <property type="entry name" value="RNA_pol_sigma-70_dom"/>
</dbReference>
<dbReference type="OrthoDB" id="9799825at2"/>
<keyword evidence="7" id="KW-0282">Flagellum</keyword>
<dbReference type="GO" id="GO:0003677">
    <property type="term" value="F:DNA binding"/>
    <property type="evidence" value="ECO:0007669"/>
    <property type="project" value="UniProtKB-KW"/>
</dbReference>
<dbReference type="SUPFAM" id="SSF88659">
    <property type="entry name" value="Sigma3 and sigma4 domains of RNA polymerase sigma factors"/>
    <property type="match status" value="1"/>
</dbReference>
<gene>
    <name evidence="7" type="ORF">AKJ09_07505</name>
</gene>
<dbReference type="InterPro" id="IPR007630">
    <property type="entry name" value="RNA_pol_sigma70_r4"/>
</dbReference>
<evidence type="ECO:0000313" key="7">
    <source>
        <dbReference type="EMBL" id="AKV00842.1"/>
    </source>
</evidence>
<dbReference type="KEGG" id="llu:AKJ09_07505"/>
<dbReference type="PATRIC" id="fig|1391654.3.peg.7616"/>
<dbReference type="InterPro" id="IPR007627">
    <property type="entry name" value="RNA_pol_sigma70_r2"/>
</dbReference>
<evidence type="ECO:0000259" key="6">
    <source>
        <dbReference type="Pfam" id="PF04545"/>
    </source>
</evidence>
<dbReference type="InterPro" id="IPR013325">
    <property type="entry name" value="RNA_pol_sigma_r2"/>
</dbReference>
<dbReference type="Pfam" id="PF04542">
    <property type="entry name" value="Sigma70_r2"/>
    <property type="match status" value="1"/>
</dbReference>
<evidence type="ECO:0000256" key="4">
    <source>
        <dbReference type="ARBA" id="ARBA00023163"/>
    </source>
</evidence>
<feature type="domain" description="RNA polymerase sigma-70 region 2" evidence="5">
    <location>
        <begin position="32"/>
        <end position="94"/>
    </location>
</feature>
<sequence>MSAPTAPAAPSPHSPDSPDVLARIKEGLDLVDLVARQLRRQFGPFIQLEDLTSYGREALLAAARSFDPDRGVPFRRWANLRIRGAMIDGVRSQGNLPRRVYRQVRALQAADRVHEAAAENDASTPAASAEAADAKLSEQLGSAAMAMALSFLSMKSGDAVDDAHDPSESPEDEVARAELVATIRTAIAERPEAERKLLERHYFDDVTFEEAAAELGLSKSWASRLHARAIEGVARAMKRARIEE</sequence>
<dbReference type="GO" id="GO:0006352">
    <property type="term" value="P:DNA-templated transcription initiation"/>
    <property type="evidence" value="ECO:0007669"/>
    <property type="project" value="InterPro"/>
</dbReference>
<dbReference type="InterPro" id="IPR013324">
    <property type="entry name" value="RNA_pol_sigma_r3/r4-like"/>
</dbReference>
<dbReference type="Proteomes" id="UP000064967">
    <property type="component" value="Chromosome"/>
</dbReference>
<keyword evidence="1" id="KW-0805">Transcription regulation</keyword>
<dbReference type="Gene3D" id="1.20.140.160">
    <property type="match status" value="1"/>
</dbReference>
<dbReference type="EMBL" id="CP012333">
    <property type="protein sequence ID" value="AKV00842.1"/>
    <property type="molecule type" value="Genomic_DNA"/>
</dbReference>
<keyword evidence="7" id="KW-0966">Cell projection</keyword>
<dbReference type="RefSeq" id="WP_146652054.1">
    <property type="nucleotide sequence ID" value="NZ_CP012333.1"/>
</dbReference>
<keyword evidence="4" id="KW-0804">Transcription</keyword>
<keyword evidence="3" id="KW-0238">DNA-binding</keyword>
<evidence type="ECO:0000256" key="3">
    <source>
        <dbReference type="ARBA" id="ARBA00023125"/>
    </source>
</evidence>
<evidence type="ECO:0000313" key="8">
    <source>
        <dbReference type="Proteomes" id="UP000064967"/>
    </source>
</evidence>
<dbReference type="CDD" id="cd06171">
    <property type="entry name" value="Sigma70_r4"/>
    <property type="match status" value="1"/>
</dbReference>
<organism evidence="7 8">
    <name type="scientific">Labilithrix luteola</name>
    <dbReference type="NCBI Taxonomy" id="1391654"/>
    <lineage>
        <taxon>Bacteria</taxon>
        <taxon>Pseudomonadati</taxon>
        <taxon>Myxococcota</taxon>
        <taxon>Polyangia</taxon>
        <taxon>Polyangiales</taxon>
        <taxon>Labilitrichaceae</taxon>
        <taxon>Labilithrix</taxon>
    </lineage>
</organism>
<dbReference type="SUPFAM" id="SSF88946">
    <property type="entry name" value="Sigma2 domain of RNA polymerase sigma factors"/>
    <property type="match status" value="1"/>
</dbReference>
<evidence type="ECO:0000256" key="2">
    <source>
        <dbReference type="ARBA" id="ARBA00023082"/>
    </source>
</evidence>
<dbReference type="Pfam" id="PF04545">
    <property type="entry name" value="Sigma70_r4"/>
    <property type="match status" value="1"/>
</dbReference>
<reference evidence="7 8" key="1">
    <citation type="submission" date="2015-08" db="EMBL/GenBank/DDBJ databases">
        <authorList>
            <person name="Babu N.S."/>
            <person name="Beckwith C.J."/>
            <person name="Beseler K.G."/>
            <person name="Brison A."/>
            <person name="Carone J.V."/>
            <person name="Caskin T.P."/>
            <person name="Diamond M."/>
            <person name="Durham M.E."/>
            <person name="Foxe J.M."/>
            <person name="Go M."/>
            <person name="Henderson B.A."/>
            <person name="Jones I.B."/>
            <person name="McGettigan J.A."/>
            <person name="Micheletti S.J."/>
            <person name="Nasrallah M.E."/>
            <person name="Ortiz D."/>
            <person name="Piller C.R."/>
            <person name="Privatt S.R."/>
            <person name="Schneider S.L."/>
            <person name="Sharp S."/>
            <person name="Smith T.C."/>
            <person name="Stanton J.D."/>
            <person name="Ullery H.E."/>
            <person name="Wilson R.J."/>
            <person name="Serrano M.G."/>
            <person name="Buck G."/>
            <person name="Lee V."/>
            <person name="Wang Y."/>
            <person name="Carvalho R."/>
            <person name="Voegtly L."/>
            <person name="Shi R."/>
            <person name="Duckworth R."/>
            <person name="Johnson A."/>
            <person name="Loviza R."/>
            <person name="Walstead R."/>
            <person name="Shah Z."/>
            <person name="Kiflezghi M."/>
            <person name="Wade K."/>
            <person name="Ball S.L."/>
            <person name="Bradley K.W."/>
            <person name="Asai D.J."/>
            <person name="Bowman C.A."/>
            <person name="Russell D.A."/>
            <person name="Pope W.H."/>
            <person name="Jacobs-Sera D."/>
            <person name="Hendrix R.W."/>
            <person name="Hatfull G.F."/>
        </authorList>
    </citation>
    <scope>NUCLEOTIDE SEQUENCE [LARGE SCALE GENOMIC DNA]</scope>
    <source>
        <strain evidence="7 8">DSM 27648</strain>
    </source>
</reference>
<name>A0A0K1Q5B4_9BACT</name>